<keyword evidence="1" id="KW-0812">Transmembrane</keyword>
<name>A0AAV3XLZ1_9CYAN</name>
<feature type="transmembrane region" description="Helical" evidence="1">
    <location>
        <begin position="17"/>
        <end position="36"/>
    </location>
</feature>
<sequence length="129" mass="14848">MFRHRWLHLLHSLGLEFWLPLPFLGFLFWFGGNLMAEQVLSRSYTTVNQLQADTQLEVKLSLTVVLIQAVINKTEGVTIVAVKTTDSTLKKLEYEFPVTDVGQVETAIAHELDMSIEQTRKLVRYQIQD</sequence>
<proteinExistence type="predicted"/>
<gene>
    <name evidence="2" type="ORF">MiSe_64970</name>
</gene>
<keyword evidence="3" id="KW-1185">Reference proteome</keyword>
<dbReference type="EMBL" id="BLAY01000131">
    <property type="protein sequence ID" value="GET41684.1"/>
    <property type="molecule type" value="Genomic_DNA"/>
</dbReference>
<keyword evidence="1" id="KW-1133">Transmembrane helix</keyword>
<protein>
    <submittedName>
        <fullName evidence="2">Uncharacterized protein</fullName>
    </submittedName>
</protein>
<accession>A0AAV3XLZ1</accession>
<evidence type="ECO:0000256" key="1">
    <source>
        <dbReference type="SAM" id="Phobius"/>
    </source>
</evidence>
<evidence type="ECO:0000313" key="3">
    <source>
        <dbReference type="Proteomes" id="UP001050975"/>
    </source>
</evidence>
<keyword evidence="1" id="KW-0472">Membrane</keyword>
<dbReference type="RefSeq" id="WP_226588184.1">
    <property type="nucleotide sequence ID" value="NZ_BLAY01000131.1"/>
</dbReference>
<reference evidence="2" key="1">
    <citation type="submission" date="2019-10" db="EMBL/GenBank/DDBJ databases">
        <title>Draft genome sequece of Microseira wollei NIES-4236.</title>
        <authorList>
            <person name="Yamaguchi H."/>
            <person name="Suzuki S."/>
            <person name="Kawachi M."/>
        </authorList>
    </citation>
    <scope>NUCLEOTIDE SEQUENCE</scope>
    <source>
        <strain evidence="2">NIES-4236</strain>
    </source>
</reference>
<dbReference type="AlphaFoldDB" id="A0AAV3XLZ1"/>
<dbReference type="Proteomes" id="UP001050975">
    <property type="component" value="Unassembled WGS sequence"/>
</dbReference>
<comment type="caution">
    <text evidence="2">The sequence shown here is derived from an EMBL/GenBank/DDBJ whole genome shotgun (WGS) entry which is preliminary data.</text>
</comment>
<organism evidence="2 3">
    <name type="scientific">Microseira wollei NIES-4236</name>
    <dbReference type="NCBI Taxonomy" id="2530354"/>
    <lineage>
        <taxon>Bacteria</taxon>
        <taxon>Bacillati</taxon>
        <taxon>Cyanobacteriota</taxon>
        <taxon>Cyanophyceae</taxon>
        <taxon>Oscillatoriophycideae</taxon>
        <taxon>Aerosakkonematales</taxon>
        <taxon>Aerosakkonemataceae</taxon>
        <taxon>Microseira</taxon>
    </lineage>
</organism>
<evidence type="ECO:0000313" key="2">
    <source>
        <dbReference type="EMBL" id="GET41684.1"/>
    </source>
</evidence>